<dbReference type="AlphaFoldDB" id="A0A484KCQ1"/>
<accession>A0A484KCQ1</accession>
<gene>
    <name evidence="2" type="ORF">CCAM_LOCUS1678</name>
</gene>
<protein>
    <submittedName>
        <fullName evidence="2">Uncharacterized protein</fullName>
    </submittedName>
</protein>
<keyword evidence="1" id="KW-0472">Membrane</keyword>
<name>A0A484KCQ1_9ASTE</name>
<organism evidence="2 3">
    <name type="scientific">Cuscuta campestris</name>
    <dbReference type="NCBI Taxonomy" id="132261"/>
    <lineage>
        <taxon>Eukaryota</taxon>
        <taxon>Viridiplantae</taxon>
        <taxon>Streptophyta</taxon>
        <taxon>Embryophyta</taxon>
        <taxon>Tracheophyta</taxon>
        <taxon>Spermatophyta</taxon>
        <taxon>Magnoliopsida</taxon>
        <taxon>eudicotyledons</taxon>
        <taxon>Gunneridae</taxon>
        <taxon>Pentapetalae</taxon>
        <taxon>asterids</taxon>
        <taxon>lamiids</taxon>
        <taxon>Solanales</taxon>
        <taxon>Convolvulaceae</taxon>
        <taxon>Cuscuteae</taxon>
        <taxon>Cuscuta</taxon>
        <taxon>Cuscuta subgen. Grammica</taxon>
        <taxon>Cuscuta sect. Cleistogrammica</taxon>
    </lineage>
</organism>
<evidence type="ECO:0000256" key="1">
    <source>
        <dbReference type="SAM" id="Phobius"/>
    </source>
</evidence>
<keyword evidence="3" id="KW-1185">Reference proteome</keyword>
<keyword evidence="1" id="KW-0812">Transmembrane</keyword>
<keyword evidence="1" id="KW-1133">Transmembrane helix</keyword>
<proteinExistence type="predicted"/>
<reference evidence="2 3" key="1">
    <citation type="submission" date="2018-04" db="EMBL/GenBank/DDBJ databases">
        <authorList>
            <person name="Vogel A."/>
        </authorList>
    </citation>
    <scope>NUCLEOTIDE SEQUENCE [LARGE SCALE GENOMIC DNA]</scope>
</reference>
<evidence type="ECO:0000313" key="3">
    <source>
        <dbReference type="Proteomes" id="UP000595140"/>
    </source>
</evidence>
<feature type="transmembrane region" description="Helical" evidence="1">
    <location>
        <begin position="95"/>
        <end position="110"/>
    </location>
</feature>
<sequence length="161" mass="19328">MRAAWMALPEIPETLFAFVMLETLFTFVMLETLFAFVMLETLFAFVMLETLFAFVMLETLYAFVMLETLFAFVMLETLFAFVMLETLIIMDYDKKLFIVILMYLYVRFFWKRGLKRLRDNDSEMTGHKYTLELLQGNPKQCTELLRQNKRLRRVLKVRLVH</sequence>
<dbReference type="EMBL" id="OOIL02000049">
    <property type="protein sequence ID" value="VFQ59902.1"/>
    <property type="molecule type" value="Genomic_DNA"/>
</dbReference>
<evidence type="ECO:0000313" key="2">
    <source>
        <dbReference type="EMBL" id="VFQ59902.1"/>
    </source>
</evidence>
<feature type="transmembrane region" description="Helical" evidence="1">
    <location>
        <begin position="69"/>
        <end position="89"/>
    </location>
</feature>
<feature type="transmembrane region" description="Helical" evidence="1">
    <location>
        <begin position="42"/>
        <end position="64"/>
    </location>
</feature>
<dbReference type="Proteomes" id="UP000595140">
    <property type="component" value="Unassembled WGS sequence"/>
</dbReference>
<feature type="transmembrane region" description="Helical" evidence="1">
    <location>
        <begin position="15"/>
        <end position="36"/>
    </location>
</feature>
<dbReference type="OrthoDB" id="1681765at2759"/>